<evidence type="ECO:0000313" key="2">
    <source>
        <dbReference type="Proteomes" id="UP000489600"/>
    </source>
</evidence>
<protein>
    <recommendedName>
        <fullName evidence="3">Transposase</fullName>
    </recommendedName>
</protein>
<reference evidence="1" key="1">
    <citation type="submission" date="2019-07" db="EMBL/GenBank/DDBJ databases">
        <authorList>
            <person name="Dittberner H."/>
        </authorList>
    </citation>
    <scope>NUCLEOTIDE SEQUENCE [LARGE SCALE GENOMIC DNA]</scope>
</reference>
<sequence length="94" mass="10902">MRVVRGFFVAKLTFKEMCIVLEEQTGWREVSDFFAWMKRQLSYRLVPRLYGPSGKIKLAEKTCLEILEVGCEPDAVACGKMLCTYARWEVIMPC</sequence>
<gene>
    <name evidence="1" type="ORF">ANE_LOCUS23914</name>
</gene>
<dbReference type="OrthoDB" id="185373at2759"/>
<keyword evidence="2" id="KW-1185">Reference proteome</keyword>
<evidence type="ECO:0000313" key="1">
    <source>
        <dbReference type="EMBL" id="VVB13470.1"/>
    </source>
</evidence>
<dbReference type="Proteomes" id="UP000489600">
    <property type="component" value="Unassembled WGS sequence"/>
</dbReference>
<name>A0A565CIE9_9BRAS</name>
<dbReference type="Gene3D" id="1.25.40.10">
    <property type="entry name" value="Tetratricopeptide repeat domain"/>
    <property type="match status" value="1"/>
</dbReference>
<evidence type="ECO:0008006" key="3">
    <source>
        <dbReference type="Google" id="ProtNLM"/>
    </source>
</evidence>
<comment type="caution">
    <text evidence="1">The sequence shown here is derived from an EMBL/GenBank/DDBJ whole genome shotgun (WGS) entry which is preliminary data.</text>
</comment>
<dbReference type="EMBL" id="CABITT030000008">
    <property type="protein sequence ID" value="VVB13470.1"/>
    <property type="molecule type" value="Genomic_DNA"/>
</dbReference>
<proteinExistence type="predicted"/>
<dbReference type="AlphaFoldDB" id="A0A565CIE9"/>
<dbReference type="InterPro" id="IPR011990">
    <property type="entry name" value="TPR-like_helical_dom_sf"/>
</dbReference>
<organism evidence="1 2">
    <name type="scientific">Arabis nemorensis</name>
    <dbReference type="NCBI Taxonomy" id="586526"/>
    <lineage>
        <taxon>Eukaryota</taxon>
        <taxon>Viridiplantae</taxon>
        <taxon>Streptophyta</taxon>
        <taxon>Embryophyta</taxon>
        <taxon>Tracheophyta</taxon>
        <taxon>Spermatophyta</taxon>
        <taxon>Magnoliopsida</taxon>
        <taxon>eudicotyledons</taxon>
        <taxon>Gunneridae</taxon>
        <taxon>Pentapetalae</taxon>
        <taxon>rosids</taxon>
        <taxon>malvids</taxon>
        <taxon>Brassicales</taxon>
        <taxon>Brassicaceae</taxon>
        <taxon>Arabideae</taxon>
        <taxon>Arabis</taxon>
    </lineage>
</organism>
<accession>A0A565CIE9</accession>